<comment type="caution">
    <text evidence="2">The sequence shown here is derived from an EMBL/GenBank/DDBJ whole genome shotgun (WGS) entry which is preliminary data.</text>
</comment>
<dbReference type="EMBL" id="JANBTW010000002">
    <property type="protein sequence ID" value="KAJ2681004.1"/>
    <property type="molecule type" value="Genomic_DNA"/>
</dbReference>
<dbReference type="SUPFAM" id="SSF55729">
    <property type="entry name" value="Acyl-CoA N-acyltransferases (Nat)"/>
    <property type="match status" value="1"/>
</dbReference>
<dbReference type="Pfam" id="PF13302">
    <property type="entry name" value="Acetyltransf_3"/>
    <property type="match status" value="1"/>
</dbReference>
<accession>A0A9W8G8N7</accession>
<sequence length="239" mass="27053">MCDPSLIPARAGIVHPVLVLIPPDEDQDPAISRVFSNAENMKYLMFMMRPGGLSLEGARAKRRDRDERQLKKELLNYTIALKRSQIPAHILDSIGSDEFLPPRQIPIDGGCIDMDEPYFIAGCCGLNNVDIMNHSCEAGIIIDRRLWRSGLSSVSLYLTLKHGFETLHMHRIGLVTTGANVGMRGWMENVVGVSVECIRKEALFLGNNTYIDAWNYAMFDHQWHGGIEQRLQERVKKYI</sequence>
<dbReference type="InterPro" id="IPR000182">
    <property type="entry name" value="GNAT_dom"/>
</dbReference>
<dbReference type="Proteomes" id="UP001151518">
    <property type="component" value="Unassembled WGS sequence"/>
</dbReference>
<gene>
    <name evidence="2" type="ORF">GGI25_000310</name>
</gene>
<organism evidence="2 3">
    <name type="scientific">Coemansia spiralis</name>
    <dbReference type="NCBI Taxonomy" id="417178"/>
    <lineage>
        <taxon>Eukaryota</taxon>
        <taxon>Fungi</taxon>
        <taxon>Fungi incertae sedis</taxon>
        <taxon>Zoopagomycota</taxon>
        <taxon>Kickxellomycotina</taxon>
        <taxon>Kickxellomycetes</taxon>
        <taxon>Kickxellales</taxon>
        <taxon>Kickxellaceae</taxon>
        <taxon>Coemansia</taxon>
    </lineage>
</organism>
<evidence type="ECO:0000313" key="2">
    <source>
        <dbReference type="EMBL" id="KAJ2681004.1"/>
    </source>
</evidence>
<dbReference type="PANTHER" id="PTHR43610">
    <property type="entry name" value="BLL6696 PROTEIN"/>
    <property type="match status" value="1"/>
</dbReference>
<dbReference type="InterPro" id="IPR016181">
    <property type="entry name" value="Acyl_CoA_acyltransferase"/>
</dbReference>
<evidence type="ECO:0000259" key="1">
    <source>
        <dbReference type="Pfam" id="PF13302"/>
    </source>
</evidence>
<reference evidence="2" key="1">
    <citation type="submission" date="2022-07" db="EMBL/GenBank/DDBJ databases">
        <title>Phylogenomic reconstructions and comparative analyses of Kickxellomycotina fungi.</title>
        <authorList>
            <person name="Reynolds N.K."/>
            <person name="Stajich J.E."/>
            <person name="Barry K."/>
            <person name="Grigoriev I.V."/>
            <person name="Crous P."/>
            <person name="Smith M.E."/>
        </authorList>
    </citation>
    <scope>NUCLEOTIDE SEQUENCE</scope>
    <source>
        <strain evidence="2">NRRL 3115</strain>
    </source>
</reference>
<dbReference type="Gene3D" id="3.40.630.30">
    <property type="match status" value="1"/>
</dbReference>
<dbReference type="PANTHER" id="PTHR43610:SF1">
    <property type="entry name" value="N-ACETYLTRANSFERASE DOMAIN-CONTAINING PROTEIN"/>
    <property type="match status" value="1"/>
</dbReference>
<protein>
    <recommendedName>
        <fullName evidence="1">N-acetyltransferase domain-containing protein</fullName>
    </recommendedName>
</protein>
<dbReference type="OrthoDB" id="64477at2759"/>
<dbReference type="AlphaFoldDB" id="A0A9W8G8N7"/>
<feature type="domain" description="N-acetyltransferase" evidence="1">
    <location>
        <begin position="18"/>
        <end position="188"/>
    </location>
</feature>
<evidence type="ECO:0000313" key="3">
    <source>
        <dbReference type="Proteomes" id="UP001151518"/>
    </source>
</evidence>
<proteinExistence type="predicted"/>
<dbReference type="GO" id="GO:0016747">
    <property type="term" value="F:acyltransferase activity, transferring groups other than amino-acyl groups"/>
    <property type="evidence" value="ECO:0007669"/>
    <property type="project" value="InterPro"/>
</dbReference>
<name>A0A9W8G8N7_9FUNG</name>